<dbReference type="Proteomes" id="UP000638849">
    <property type="component" value="Unassembled WGS sequence"/>
</dbReference>
<reference evidence="1 2" key="1">
    <citation type="submission" date="2020-12" db="EMBL/GenBank/DDBJ databases">
        <authorList>
            <person name="Kusuma A.B."/>
            <person name="Nouioui I."/>
            <person name="Goodfellow M."/>
        </authorList>
    </citation>
    <scope>NUCLEOTIDE SEQUENCE [LARGE SCALE GENOMIC DNA]</scope>
    <source>
        <strain evidence="1 2">DSM 41764</strain>
    </source>
</reference>
<name>A0ABS0RSM1_9ACTN</name>
<evidence type="ECO:0000313" key="2">
    <source>
        <dbReference type="Proteomes" id="UP000638849"/>
    </source>
</evidence>
<dbReference type="EMBL" id="JAEEAQ010001555">
    <property type="protein sequence ID" value="MBI0320472.1"/>
    <property type="molecule type" value="Genomic_DNA"/>
</dbReference>
<gene>
    <name evidence="1" type="ORF">JBF12_47520</name>
</gene>
<organism evidence="1 2">
    <name type="scientific">Streptomyces javensis</name>
    <dbReference type="NCBI Taxonomy" id="114698"/>
    <lineage>
        <taxon>Bacteria</taxon>
        <taxon>Bacillati</taxon>
        <taxon>Actinomycetota</taxon>
        <taxon>Actinomycetes</taxon>
        <taxon>Kitasatosporales</taxon>
        <taxon>Streptomycetaceae</taxon>
        <taxon>Streptomyces</taxon>
        <taxon>Streptomyces violaceusniger group</taxon>
    </lineage>
</organism>
<dbReference type="Pfam" id="PF01874">
    <property type="entry name" value="CitG"/>
    <property type="match status" value="1"/>
</dbReference>
<feature type="non-terminal residue" evidence="1">
    <location>
        <position position="58"/>
    </location>
</feature>
<protein>
    <submittedName>
        <fullName evidence="1">Triphosphoribosyl-dephospho-CoA synthase</fullName>
    </submittedName>
</protein>
<evidence type="ECO:0000313" key="1">
    <source>
        <dbReference type="EMBL" id="MBI0320472.1"/>
    </source>
</evidence>
<keyword evidence="2" id="KW-1185">Reference proteome</keyword>
<proteinExistence type="predicted"/>
<dbReference type="InterPro" id="IPR002736">
    <property type="entry name" value="CitG"/>
</dbReference>
<accession>A0ABS0RSM1</accession>
<sequence>MNALVQPAVRPAAVDSTRLGRLAIASLHAELALAPKPGLVTPFDSGSHHDMDAGTFLR</sequence>
<comment type="caution">
    <text evidence="1">The sequence shown here is derived from an EMBL/GenBank/DDBJ whole genome shotgun (WGS) entry which is preliminary data.</text>
</comment>